<evidence type="ECO:0000256" key="1">
    <source>
        <dbReference type="SAM" id="Phobius"/>
    </source>
</evidence>
<name>A0A4S1WZV9_9SPHN</name>
<dbReference type="Proteomes" id="UP000306147">
    <property type="component" value="Unassembled WGS sequence"/>
</dbReference>
<dbReference type="RefSeq" id="WP_135965643.1">
    <property type="nucleotide sequence ID" value="NZ_SRXT01000009.1"/>
</dbReference>
<feature type="transmembrane region" description="Helical" evidence="1">
    <location>
        <begin position="80"/>
        <end position="103"/>
    </location>
</feature>
<accession>A0A4S1WZV9</accession>
<evidence type="ECO:0000313" key="2">
    <source>
        <dbReference type="EMBL" id="TGX49149.1"/>
    </source>
</evidence>
<protein>
    <submittedName>
        <fullName evidence="2">Uncharacterized protein</fullName>
    </submittedName>
</protein>
<dbReference type="EMBL" id="SRXT01000009">
    <property type="protein sequence ID" value="TGX49149.1"/>
    <property type="molecule type" value="Genomic_DNA"/>
</dbReference>
<dbReference type="OrthoDB" id="7509512at2"/>
<gene>
    <name evidence="2" type="ORF">E5A73_20130</name>
</gene>
<comment type="caution">
    <text evidence="2">The sequence shown here is derived from an EMBL/GenBank/DDBJ whole genome shotgun (WGS) entry which is preliminary data.</text>
</comment>
<reference evidence="2 3" key="1">
    <citation type="submission" date="2019-04" db="EMBL/GenBank/DDBJ databases">
        <title>Sphingomonas psychrotolerans sp. nov., isolated from soil in the Tianshan Mountains, Xinjiang, China.</title>
        <authorList>
            <person name="Luo Y."/>
            <person name="Sheng H."/>
        </authorList>
    </citation>
    <scope>NUCLEOTIDE SEQUENCE [LARGE SCALE GENOMIC DNA]</scope>
    <source>
        <strain evidence="2 3">ZFGT-11</strain>
    </source>
</reference>
<feature type="transmembrane region" description="Helical" evidence="1">
    <location>
        <begin position="34"/>
        <end position="60"/>
    </location>
</feature>
<keyword evidence="1" id="KW-1133">Transmembrane helix</keyword>
<proteinExistence type="predicted"/>
<sequence>MATNADDTTTTSERRAWLTAPEWRSVLYFTLHGLGFLGSTLLMTWGLFFLFFLAIGGFSFDGFIHQLNNFTARYVTADPARTGAFLNIFAIAHMILSAVVITFRRDRILPDRLQERARDHG</sequence>
<dbReference type="AlphaFoldDB" id="A0A4S1WZV9"/>
<keyword evidence="1" id="KW-0812">Transmembrane</keyword>
<organism evidence="2 3">
    <name type="scientific">Sphingomonas gei</name>
    <dbReference type="NCBI Taxonomy" id="1395960"/>
    <lineage>
        <taxon>Bacteria</taxon>
        <taxon>Pseudomonadati</taxon>
        <taxon>Pseudomonadota</taxon>
        <taxon>Alphaproteobacteria</taxon>
        <taxon>Sphingomonadales</taxon>
        <taxon>Sphingomonadaceae</taxon>
        <taxon>Sphingomonas</taxon>
    </lineage>
</organism>
<evidence type="ECO:0000313" key="3">
    <source>
        <dbReference type="Proteomes" id="UP000306147"/>
    </source>
</evidence>
<keyword evidence="3" id="KW-1185">Reference proteome</keyword>
<keyword evidence="1" id="KW-0472">Membrane</keyword>